<organism evidence="4 5">
    <name type="scientific">Ligilactobacillus ubinensis</name>
    <dbReference type="NCBI Taxonomy" id="2876789"/>
    <lineage>
        <taxon>Bacteria</taxon>
        <taxon>Bacillati</taxon>
        <taxon>Bacillota</taxon>
        <taxon>Bacilli</taxon>
        <taxon>Lactobacillales</taxon>
        <taxon>Lactobacillaceae</taxon>
        <taxon>Ligilactobacillus</taxon>
    </lineage>
</organism>
<dbReference type="GO" id="GO:0007165">
    <property type="term" value="P:signal transduction"/>
    <property type="evidence" value="ECO:0007669"/>
    <property type="project" value="UniProtKB-KW"/>
</dbReference>
<dbReference type="Gene3D" id="1.10.287.950">
    <property type="entry name" value="Methyl-accepting chemotaxis protein"/>
    <property type="match status" value="1"/>
</dbReference>
<proteinExistence type="predicted"/>
<dbReference type="RefSeq" id="WP_253359985.1">
    <property type="nucleotide sequence ID" value="NZ_JAIULA010000007.1"/>
</dbReference>
<dbReference type="EMBL" id="JAIULA010000007">
    <property type="protein sequence ID" value="MCP0886683.1"/>
    <property type="molecule type" value="Genomic_DNA"/>
</dbReference>
<comment type="caution">
    <text evidence="4">The sequence shown here is derived from an EMBL/GenBank/DDBJ whole genome shotgun (WGS) entry which is preliminary data.</text>
</comment>
<keyword evidence="5" id="KW-1185">Reference proteome</keyword>
<accession>A0A9X2FLR5</accession>
<protein>
    <submittedName>
        <fullName evidence="4">Methyl-accepting chemotaxis protein</fullName>
    </submittedName>
</protein>
<dbReference type="GO" id="GO:0016020">
    <property type="term" value="C:membrane"/>
    <property type="evidence" value="ECO:0007669"/>
    <property type="project" value="InterPro"/>
</dbReference>
<dbReference type="Proteomes" id="UP001139006">
    <property type="component" value="Unassembled WGS sequence"/>
</dbReference>
<evidence type="ECO:0000256" key="2">
    <source>
        <dbReference type="PROSITE-ProRule" id="PRU00284"/>
    </source>
</evidence>
<dbReference type="AlphaFoldDB" id="A0A9X2FLR5"/>
<dbReference type="PROSITE" id="PS50111">
    <property type="entry name" value="CHEMOTAXIS_TRANSDUC_2"/>
    <property type="match status" value="1"/>
</dbReference>
<dbReference type="PANTHER" id="PTHR32089">
    <property type="entry name" value="METHYL-ACCEPTING CHEMOTAXIS PROTEIN MCPB"/>
    <property type="match status" value="1"/>
</dbReference>
<dbReference type="SUPFAM" id="SSF58104">
    <property type="entry name" value="Methyl-accepting chemotaxis protein (MCP) signaling domain"/>
    <property type="match status" value="1"/>
</dbReference>
<gene>
    <name evidence="4" type="ORF">LB941_04945</name>
</gene>
<evidence type="ECO:0000313" key="4">
    <source>
        <dbReference type="EMBL" id="MCP0886683.1"/>
    </source>
</evidence>
<evidence type="ECO:0000256" key="1">
    <source>
        <dbReference type="ARBA" id="ARBA00023224"/>
    </source>
</evidence>
<evidence type="ECO:0000259" key="3">
    <source>
        <dbReference type="PROSITE" id="PS50111"/>
    </source>
</evidence>
<dbReference type="PANTHER" id="PTHR32089:SF112">
    <property type="entry name" value="LYSOZYME-LIKE PROTEIN-RELATED"/>
    <property type="match status" value="1"/>
</dbReference>
<dbReference type="Pfam" id="PF00015">
    <property type="entry name" value="MCPsignal"/>
    <property type="match status" value="1"/>
</dbReference>
<evidence type="ECO:0000313" key="5">
    <source>
        <dbReference type="Proteomes" id="UP001139006"/>
    </source>
</evidence>
<name>A0A9X2FLR5_9LACO</name>
<keyword evidence="1 2" id="KW-0807">Transducer</keyword>
<reference evidence="4 5" key="1">
    <citation type="journal article" date="2023" name="Int. J. Syst. Evol. Microbiol.">
        <title>Ligilactobacillus ubinensis sp. nov., a novel species isolated from the wild ferment of a durian fruit (Durio zibethinus).</title>
        <authorList>
            <person name="Heng Y.C."/>
            <person name="Menon N."/>
            <person name="Chen B."/>
            <person name="Loo B.Z.L."/>
            <person name="Wong G.W.J."/>
            <person name="Lim A.C.H."/>
            <person name="Silvaraju S."/>
            <person name="Kittelmann S."/>
        </authorList>
    </citation>
    <scope>NUCLEOTIDE SEQUENCE [LARGE SCALE GENOMIC DNA]</scope>
    <source>
        <strain evidence="4 5">WILCCON 0076</strain>
    </source>
</reference>
<feature type="domain" description="Methyl-accepting transducer" evidence="3">
    <location>
        <begin position="116"/>
        <end position="279"/>
    </location>
</feature>
<dbReference type="InterPro" id="IPR004089">
    <property type="entry name" value="MCPsignal_dom"/>
</dbReference>
<sequence length="279" mass="30204">MATKEISDQELLITYQKIMNLFPQLFKDAISVGLADTEKFISVIPHQEIPMQLGIGDPVPTGGAVHDALVSKKPVIREVGKEVYGVAFQSFAFPIINNEHLIGILVIGKSLKRKHQVLEKAHSLAAALEQTTVAINEIANGAQSLDQTNQELSKSAEMTVRKMEDIKKVVTFIRSVSQRINMLGINAAIAAAHTTSTQSAGFGVIAQEIRKLSTNTANSISEIDSVLSEMNQQVSDFSTNLKSSVNTLGDQSAATEEVLASMEELNEVAKLMEDLANSL</sequence>